<evidence type="ECO:0000259" key="1">
    <source>
        <dbReference type="PROSITE" id="PS50943"/>
    </source>
</evidence>
<dbReference type="AlphaFoldDB" id="A0A139SVQ9"/>
<gene>
    <name evidence="2" type="ORF">AXE65_00845</name>
</gene>
<dbReference type="InterPro" id="IPR010982">
    <property type="entry name" value="Lambda_DNA-bd_dom_sf"/>
</dbReference>
<sequence>MSANNLKQLRNQLGLSQKGLATALGLSQGSISNYECQRQLLPPTVAQSVIALAALHGLQITYDDIYGKPPLASTDKETLPDANHNHQ</sequence>
<keyword evidence="3" id="KW-1185">Reference proteome</keyword>
<dbReference type="SMART" id="SM00530">
    <property type="entry name" value="HTH_XRE"/>
    <property type="match status" value="1"/>
</dbReference>
<dbReference type="OrthoDB" id="1859224at2"/>
<dbReference type="CDD" id="cd00093">
    <property type="entry name" value="HTH_XRE"/>
    <property type="match status" value="1"/>
</dbReference>
<dbReference type="GO" id="GO:0003677">
    <property type="term" value="F:DNA binding"/>
    <property type="evidence" value="ECO:0007669"/>
    <property type="project" value="InterPro"/>
</dbReference>
<feature type="domain" description="HTH cro/C1-type" evidence="1">
    <location>
        <begin position="6"/>
        <end position="65"/>
    </location>
</feature>
<reference evidence="2 3" key="1">
    <citation type="submission" date="2016-02" db="EMBL/GenBank/DDBJ databases">
        <authorList>
            <person name="Wen L."/>
            <person name="He K."/>
            <person name="Yang H."/>
        </authorList>
    </citation>
    <scope>NUCLEOTIDE SEQUENCE [LARGE SCALE GENOMIC DNA]</scope>
    <source>
        <strain evidence="2 3">CV58</strain>
    </source>
</reference>
<comment type="caution">
    <text evidence="2">The sequence shown here is derived from an EMBL/GenBank/DDBJ whole genome shotgun (WGS) entry which is preliminary data.</text>
</comment>
<protein>
    <recommendedName>
        <fullName evidence="1">HTH cro/C1-type domain-containing protein</fullName>
    </recommendedName>
</protein>
<dbReference type="PROSITE" id="PS50943">
    <property type="entry name" value="HTH_CROC1"/>
    <property type="match status" value="1"/>
</dbReference>
<dbReference type="Proteomes" id="UP000072660">
    <property type="component" value="Unassembled WGS sequence"/>
</dbReference>
<dbReference type="InterPro" id="IPR001387">
    <property type="entry name" value="Cro/C1-type_HTH"/>
</dbReference>
<evidence type="ECO:0000313" key="2">
    <source>
        <dbReference type="EMBL" id="KXU38687.1"/>
    </source>
</evidence>
<evidence type="ECO:0000313" key="3">
    <source>
        <dbReference type="Proteomes" id="UP000072660"/>
    </source>
</evidence>
<dbReference type="EMBL" id="LSZO01000101">
    <property type="protein sequence ID" value="KXU38687.1"/>
    <property type="molecule type" value="Genomic_DNA"/>
</dbReference>
<dbReference type="Gene3D" id="1.10.260.40">
    <property type="entry name" value="lambda repressor-like DNA-binding domains"/>
    <property type="match status" value="1"/>
</dbReference>
<dbReference type="Pfam" id="PF01381">
    <property type="entry name" value="HTH_3"/>
    <property type="match status" value="1"/>
</dbReference>
<organism evidence="2 3">
    <name type="scientific">Ventosimonas gracilis</name>
    <dbReference type="NCBI Taxonomy" id="1680762"/>
    <lineage>
        <taxon>Bacteria</taxon>
        <taxon>Pseudomonadati</taxon>
        <taxon>Pseudomonadota</taxon>
        <taxon>Gammaproteobacteria</taxon>
        <taxon>Pseudomonadales</taxon>
        <taxon>Ventosimonadaceae</taxon>
        <taxon>Ventosimonas</taxon>
    </lineage>
</organism>
<accession>A0A139SVQ9</accession>
<dbReference type="RefSeq" id="WP_068388728.1">
    <property type="nucleotide sequence ID" value="NZ_LSZO01000101.1"/>
</dbReference>
<name>A0A139SVQ9_9GAMM</name>
<proteinExistence type="predicted"/>
<dbReference type="SUPFAM" id="SSF47413">
    <property type="entry name" value="lambda repressor-like DNA-binding domains"/>
    <property type="match status" value="1"/>
</dbReference>